<evidence type="ECO:0000313" key="2">
    <source>
        <dbReference type="EMBL" id="JAE05766.1"/>
    </source>
</evidence>
<dbReference type="EMBL" id="GBRH01192130">
    <property type="protein sequence ID" value="JAE05766.1"/>
    <property type="molecule type" value="Transcribed_RNA"/>
</dbReference>
<accession>A0A0A9F6K0</accession>
<keyword evidence="1" id="KW-1133">Transmembrane helix</keyword>
<name>A0A0A9F6K0_ARUDO</name>
<reference evidence="2" key="2">
    <citation type="journal article" date="2015" name="Data Brief">
        <title>Shoot transcriptome of the giant reed, Arundo donax.</title>
        <authorList>
            <person name="Barrero R.A."/>
            <person name="Guerrero F.D."/>
            <person name="Moolhuijzen P."/>
            <person name="Goolsby J.A."/>
            <person name="Tidwell J."/>
            <person name="Bellgard S.E."/>
            <person name="Bellgard M.I."/>
        </authorList>
    </citation>
    <scope>NUCLEOTIDE SEQUENCE</scope>
    <source>
        <tissue evidence="2">Shoot tissue taken approximately 20 cm above the soil surface</tissue>
    </source>
</reference>
<evidence type="ECO:0000256" key="1">
    <source>
        <dbReference type="SAM" id="Phobius"/>
    </source>
</evidence>
<sequence>MMRCLRFAVTSIKLCRMTSQQRLLMWTLSCQKPIILMMTWAYLMMISQRGLLSQNDLYTSRSSIWFEFPHFRVHTNRTPKCWLGGQSCGSNGSFCVRRTSLLFLVVVMSFTFLG</sequence>
<proteinExistence type="predicted"/>
<keyword evidence="1" id="KW-0472">Membrane</keyword>
<organism evidence="2">
    <name type="scientific">Arundo donax</name>
    <name type="common">Giant reed</name>
    <name type="synonym">Donax arundinaceus</name>
    <dbReference type="NCBI Taxonomy" id="35708"/>
    <lineage>
        <taxon>Eukaryota</taxon>
        <taxon>Viridiplantae</taxon>
        <taxon>Streptophyta</taxon>
        <taxon>Embryophyta</taxon>
        <taxon>Tracheophyta</taxon>
        <taxon>Spermatophyta</taxon>
        <taxon>Magnoliopsida</taxon>
        <taxon>Liliopsida</taxon>
        <taxon>Poales</taxon>
        <taxon>Poaceae</taxon>
        <taxon>PACMAD clade</taxon>
        <taxon>Arundinoideae</taxon>
        <taxon>Arundineae</taxon>
        <taxon>Arundo</taxon>
    </lineage>
</organism>
<reference evidence="2" key="1">
    <citation type="submission" date="2014-09" db="EMBL/GenBank/DDBJ databases">
        <authorList>
            <person name="Magalhaes I.L.F."/>
            <person name="Oliveira U."/>
            <person name="Santos F.R."/>
            <person name="Vidigal T.H.D.A."/>
            <person name="Brescovit A.D."/>
            <person name="Santos A.J."/>
        </authorList>
    </citation>
    <scope>NUCLEOTIDE SEQUENCE</scope>
    <source>
        <tissue evidence="2">Shoot tissue taken approximately 20 cm above the soil surface</tissue>
    </source>
</reference>
<protein>
    <submittedName>
        <fullName evidence="2">Uncharacterized protein</fullName>
    </submittedName>
</protein>
<feature type="transmembrane region" description="Helical" evidence="1">
    <location>
        <begin position="23"/>
        <end position="43"/>
    </location>
</feature>
<keyword evidence="1" id="KW-0812">Transmembrane</keyword>
<dbReference type="AlphaFoldDB" id="A0A0A9F6K0"/>